<dbReference type="Proteomes" id="UP001500298">
    <property type="component" value="Unassembled WGS sequence"/>
</dbReference>
<protein>
    <submittedName>
        <fullName evidence="1">Uncharacterized protein</fullName>
    </submittedName>
</protein>
<organism evidence="1 2">
    <name type="scientific">Algivirga pacifica</name>
    <dbReference type="NCBI Taxonomy" id="1162670"/>
    <lineage>
        <taxon>Bacteria</taxon>
        <taxon>Pseudomonadati</taxon>
        <taxon>Bacteroidota</taxon>
        <taxon>Cytophagia</taxon>
        <taxon>Cytophagales</taxon>
        <taxon>Flammeovirgaceae</taxon>
        <taxon>Algivirga</taxon>
    </lineage>
</organism>
<gene>
    <name evidence="1" type="ORF">GCM10023331_20640</name>
</gene>
<proteinExistence type="predicted"/>
<accession>A0ABP9DAU7</accession>
<evidence type="ECO:0000313" key="2">
    <source>
        <dbReference type="Proteomes" id="UP001500298"/>
    </source>
</evidence>
<keyword evidence="2" id="KW-1185">Reference proteome</keyword>
<comment type="caution">
    <text evidence="1">The sequence shown here is derived from an EMBL/GenBank/DDBJ whole genome shotgun (WGS) entry which is preliminary data.</text>
</comment>
<sequence>MAMISRKKVPFKVTGLLKDFLEQYNRISPISIQYEDMRRYEEAIPLYDSEGEDTLWLTVIYNPYDRESIHQSLKKIYATLKVDGNIDLLEHLYIDRVDLCAYGNTQPFRVRVVNRINDNFDYFYIKVADASRVYGLELEDILSPNRVNYLVSEQTLIEEHIAGIPGDMFINNYLEDGRQNKIRLAKEFIKFNERCFAQLLGDMHSSNFVVNMIPDFDEINYRIRSIDFDQQCYEGRKNIYFPQFYKQNMPIIELGLGKISPESQQQYQAEERFMIANRFTASGHKVKDLLEVMRQDHLSPKENVVSLRKDLAEHYNHQGYLKCDNMGEIMTEHLEFLLKTAKKYKKVK</sequence>
<evidence type="ECO:0000313" key="1">
    <source>
        <dbReference type="EMBL" id="GAA4835279.1"/>
    </source>
</evidence>
<dbReference type="RefSeq" id="WP_345371526.1">
    <property type="nucleotide sequence ID" value="NZ_BAABJX010000032.1"/>
</dbReference>
<dbReference type="EMBL" id="BAABJX010000032">
    <property type="protein sequence ID" value="GAA4835279.1"/>
    <property type="molecule type" value="Genomic_DNA"/>
</dbReference>
<reference evidence="2" key="1">
    <citation type="journal article" date="2019" name="Int. J. Syst. Evol. Microbiol.">
        <title>The Global Catalogue of Microorganisms (GCM) 10K type strain sequencing project: providing services to taxonomists for standard genome sequencing and annotation.</title>
        <authorList>
            <consortium name="The Broad Institute Genomics Platform"/>
            <consortium name="The Broad Institute Genome Sequencing Center for Infectious Disease"/>
            <person name="Wu L."/>
            <person name="Ma J."/>
        </authorList>
    </citation>
    <scope>NUCLEOTIDE SEQUENCE [LARGE SCALE GENOMIC DNA]</scope>
    <source>
        <strain evidence="2">JCM 18326</strain>
    </source>
</reference>
<name>A0ABP9DAU7_9BACT</name>